<evidence type="ECO:0000313" key="2">
    <source>
        <dbReference type="EMBL" id="CCD48944.1"/>
    </source>
</evidence>
<protein>
    <submittedName>
        <fullName evidence="2">Uncharacterized protein</fullName>
    </submittedName>
</protein>
<proteinExistence type="predicted"/>
<name>G2Y8N7_BOTF4</name>
<dbReference type="HOGENOM" id="CLU_3279375_0_0_1"/>
<evidence type="ECO:0000313" key="3">
    <source>
        <dbReference type="Proteomes" id="UP000008177"/>
    </source>
</evidence>
<dbReference type="AlphaFoldDB" id="G2Y8N7"/>
<feature type="compositionally biased region" description="Basic and acidic residues" evidence="1">
    <location>
        <begin position="21"/>
        <end position="30"/>
    </location>
</feature>
<organism evidence="2 3">
    <name type="scientific">Botryotinia fuckeliana (strain T4)</name>
    <name type="common">Noble rot fungus</name>
    <name type="synonym">Botrytis cinerea</name>
    <dbReference type="NCBI Taxonomy" id="999810"/>
    <lineage>
        <taxon>Eukaryota</taxon>
        <taxon>Fungi</taxon>
        <taxon>Dikarya</taxon>
        <taxon>Ascomycota</taxon>
        <taxon>Pezizomycotina</taxon>
        <taxon>Leotiomycetes</taxon>
        <taxon>Helotiales</taxon>
        <taxon>Sclerotiniaceae</taxon>
        <taxon>Botrytis</taxon>
    </lineage>
</organism>
<dbReference type="InParanoid" id="G2Y8N7"/>
<dbReference type="Proteomes" id="UP000008177">
    <property type="component" value="Unplaced contigs"/>
</dbReference>
<sequence>MGGMGGEGPPKWSGKKRRNEKPRAVDERSGILEQGKGGKGV</sequence>
<accession>G2Y8N7</accession>
<dbReference type="EMBL" id="FQ790299">
    <property type="protein sequence ID" value="CCD48944.1"/>
    <property type="molecule type" value="Genomic_DNA"/>
</dbReference>
<feature type="region of interest" description="Disordered" evidence="1">
    <location>
        <begin position="1"/>
        <end position="41"/>
    </location>
</feature>
<reference evidence="3" key="1">
    <citation type="journal article" date="2011" name="PLoS Genet.">
        <title>Genomic analysis of the necrotrophic fungal pathogens Sclerotinia sclerotiorum and Botrytis cinerea.</title>
        <authorList>
            <person name="Amselem J."/>
            <person name="Cuomo C.A."/>
            <person name="van Kan J.A."/>
            <person name="Viaud M."/>
            <person name="Benito E.P."/>
            <person name="Couloux A."/>
            <person name="Coutinho P.M."/>
            <person name="de Vries R.P."/>
            <person name="Dyer P.S."/>
            <person name="Fillinger S."/>
            <person name="Fournier E."/>
            <person name="Gout L."/>
            <person name="Hahn M."/>
            <person name="Kohn L."/>
            <person name="Lapalu N."/>
            <person name="Plummer K.M."/>
            <person name="Pradier J.M."/>
            <person name="Quevillon E."/>
            <person name="Sharon A."/>
            <person name="Simon A."/>
            <person name="ten Have A."/>
            <person name="Tudzynski B."/>
            <person name="Tudzynski P."/>
            <person name="Wincker P."/>
            <person name="Andrew M."/>
            <person name="Anthouard V."/>
            <person name="Beever R.E."/>
            <person name="Beffa R."/>
            <person name="Benoit I."/>
            <person name="Bouzid O."/>
            <person name="Brault B."/>
            <person name="Chen Z."/>
            <person name="Choquer M."/>
            <person name="Collemare J."/>
            <person name="Cotton P."/>
            <person name="Danchin E.G."/>
            <person name="Da Silva C."/>
            <person name="Gautier A."/>
            <person name="Giraud C."/>
            <person name="Giraud T."/>
            <person name="Gonzalez C."/>
            <person name="Grossetete S."/>
            <person name="Guldener U."/>
            <person name="Henrissat B."/>
            <person name="Howlett B.J."/>
            <person name="Kodira C."/>
            <person name="Kretschmer M."/>
            <person name="Lappartient A."/>
            <person name="Leroch M."/>
            <person name="Levis C."/>
            <person name="Mauceli E."/>
            <person name="Neuveglise C."/>
            <person name="Oeser B."/>
            <person name="Pearson M."/>
            <person name="Poulain J."/>
            <person name="Poussereau N."/>
            <person name="Quesneville H."/>
            <person name="Rascle C."/>
            <person name="Schumacher J."/>
            <person name="Segurens B."/>
            <person name="Sexton A."/>
            <person name="Silva E."/>
            <person name="Sirven C."/>
            <person name="Soanes D.M."/>
            <person name="Talbot N.J."/>
            <person name="Templeton M."/>
            <person name="Yandava C."/>
            <person name="Yarden O."/>
            <person name="Zeng Q."/>
            <person name="Rollins J.A."/>
            <person name="Lebrun M.H."/>
            <person name="Dickman M."/>
        </authorList>
    </citation>
    <scope>NUCLEOTIDE SEQUENCE [LARGE SCALE GENOMIC DNA]</scope>
    <source>
        <strain evidence="3">T4</strain>
    </source>
</reference>
<evidence type="ECO:0000256" key="1">
    <source>
        <dbReference type="SAM" id="MobiDB-lite"/>
    </source>
</evidence>
<gene>
    <name evidence="2" type="ORF">BofuT4_uP106020.1</name>
</gene>